<reference evidence="1 2" key="1">
    <citation type="submission" date="2019-05" db="EMBL/GenBank/DDBJ databases">
        <title>Another draft genome of Portunus trituberculatus and its Hox gene families provides insights of decapod evolution.</title>
        <authorList>
            <person name="Jeong J.-H."/>
            <person name="Song I."/>
            <person name="Kim S."/>
            <person name="Choi T."/>
            <person name="Kim D."/>
            <person name="Ryu S."/>
            <person name="Kim W."/>
        </authorList>
    </citation>
    <scope>NUCLEOTIDE SEQUENCE [LARGE SCALE GENOMIC DNA]</scope>
    <source>
        <tissue evidence="1">Muscle</tissue>
    </source>
</reference>
<sequence>MLQERDTSHYLNDQNLCYFGLISPLFINQFIDPSVTDVVALFDFPIELKIPCIWVSLLAASSCIRIEAGSPHLHQASPDTVPQHRTIPHHNTTQQYATQLELFSFIYVSLHFPFATLMKQLPLVFSPSSRPCNNTTQHITIQHNTTQEN</sequence>
<keyword evidence="2" id="KW-1185">Reference proteome</keyword>
<gene>
    <name evidence="1" type="ORF">E2C01_072385</name>
</gene>
<accession>A0A5B7I7K5</accession>
<dbReference type="Proteomes" id="UP000324222">
    <property type="component" value="Unassembled WGS sequence"/>
</dbReference>
<dbReference type="AlphaFoldDB" id="A0A5B7I7K5"/>
<evidence type="ECO:0000313" key="2">
    <source>
        <dbReference type="Proteomes" id="UP000324222"/>
    </source>
</evidence>
<evidence type="ECO:0000313" key="1">
    <source>
        <dbReference type="EMBL" id="MPC77916.1"/>
    </source>
</evidence>
<protein>
    <submittedName>
        <fullName evidence="1">Uncharacterized protein</fullName>
    </submittedName>
</protein>
<dbReference type="EMBL" id="VSRR010047091">
    <property type="protein sequence ID" value="MPC77916.1"/>
    <property type="molecule type" value="Genomic_DNA"/>
</dbReference>
<comment type="caution">
    <text evidence="1">The sequence shown here is derived from an EMBL/GenBank/DDBJ whole genome shotgun (WGS) entry which is preliminary data.</text>
</comment>
<name>A0A5B7I7K5_PORTR</name>
<proteinExistence type="predicted"/>
<organism evidence="1 2">
    <name type="scientific">Portunus trituberculatus</name>
    <name type="common">Swimming crab</name>
    <name type="synonym">Neptunus trituberculatus</name>
    <dbReference type="NCBI Taxonomy" id="210409"/>
    <lineage>
        <taxon>Eukaryota</taxon>
        <taxon>Metazoa</taxon>
        <taxon>Ecdysozoa</taxon>
        <taxon>Arthropoda</taxon>
        <taxon>Crustacea</taxon>
        <taxon>Multicrustacea</taxon>
        <taxon>Malacostraca</taxon>
        <taxon>Eumalacostraca</taxon>
        <taxon>Eucarida</taxon>
        <taxon>Decapoda</taxon>
        <taxon>Pleocyemata</taxon>
        <taxon>Brachyura</taxon>
        <taxon>Eubrachyura</taxon>
        <taxon>Portunoidea</taxon>
        <taxon>Portunidae</taxon>
        <taxon>Portuninae</taxon>
        <taxon>Portunus</taxon>
    </lineage>
</organism>